<dbReference type="PANTHER" id="PTHR26312">
    <property type="entry name" value="TETRATRICOPEPTIDE REPEAT PROTEIN 5"/>
    <property type="match status" value="1"/>
</dbReference>
<evidence type="ECO:0000313" key="3">
    <source>
        <dbReference type="RefSeq" id="XP_015901160.3"/>
    </source>
</evidence>
<evidence type="ECO:0000313" key="2">
    <source>
        <dbReference type="Proteomes" id="UP001652623"/>
    </source>
</evidence>
<feature type="region of interest" description="Disordered" evidence="1">
    <location>
        <begin position="17"/>
        <end position="36"/>
    </location>
</feature>
<evidence type="ECO:0000256" key="1">
    <source>
        <dbReference type="SAM" id="MobiDB-lite"/>
    </source>
</evidence>
<name>A0A6P4BPV8_ZIZJJ</name>
<accession>A0A6P4BPV8</accession>
<feature type="region of interest" description="Disordered" evidence="1">
    <location>
        <begin position="131"/>
        <end position="153"/>
    </location>
</feature>
<dbReference type="PANTHER" id="PTHR26312:SF225">
    <property type="entry name" value="TPR REPEAT PROTEIN"/>
    <property type="match status" value="1"/>
</dbReference>
<dbReference type="SUPFAM" id="SSF48452">
    <property type="entry name" value="TPR-like"/>
    <property type="match status" value="1"/>
</dbReference>
<reference evidence="3" key="1">
    <citation type="submission" date="2025-08" db="UniProtKB">
        <authorList>
            <consortium name="RefSeq"/>
        </authorList>
    </citation>
    <scope>IDENTIFICATION</scope>
    <source>
        <tissue evidence="3">Seedling</tissue>
    </source>
</reference>
<dbReference type="RefSeq" id="XP_015901160.3">
    <property type="nucleotide sequence ID" value="XM_016045674.4"/>
</dbReference>
<dbReference type="InterPro" id="IPR011990">
    <property type="entry name" value="TPR-like_helical_dom_sf"/>
</dbReference>
<dbReference type="KEGG" id="zju:107434230"/>
<gene>
    <name evidence="3" type="primary">LOC107434230</name>
</gene>
<dbReference type="GO" id="GO:0006396">
    <property type="term" value="P:RNA processing"/>
    <property type="evidence" value="ECO:0007669"/>
    <property type="project" value="InterPro"/>
</dbReference>
<dbReference type="SMART" id="SM00386">
    <property type="entry name" value="HAT"/>
    <property type="match status" value="3"/>
</dbReference>
<dbReference type="AlphaFoldDB" id="A0A6P4BPV8"/>
<keyword evidence="2" id="KW-1185">Reference proteome</keyword>
<feature type="compositionally biased region" description="Polar residues" evidence="1">
    <location>
        <begin position="17"/>
        <end position="27"/>
    </location>
</feature>
<feature type="compositionally biased region" description="Acidic residues" evidence="1">
    <location>
        <begin position="131"/>
        <end position="146"/>
    </location>
</feature>
<dbReference type="Proteomes" id="UP001652623">
    <property type="component" value="Chromosome 9"/>
</dbReference>
<organism evidence="2 3">
    <name type="scientific">Ziziphus jujuba</name>
    <name type="common">Chinese jujube</name>
    <name type="synonym">Ziziphus sativa</name>
    <dbReference type="NCBI Taxonomy" id="326968"/>
    <lineage>
        <taxon>Eukaryota</taxon>
        <taxon>Viridiplantae</taxon>
        <taxon>Streptophyta</taxon>
        <taxon>Embryophyta</taxon>
        <taxon>Tracheophyta</taxon>
        <taxon>Spermatophyta</taxon>
        <taxon>Magnoliopsida</taxon>
        <taxon>eudicotyledons</taxon>
        <taxon>Gunneridae</taxon>
        <taxon>Pentapetalae</taxon>
        <taxon>rosids</taxon>
        <taxon>fabids</taxon>
        <taxon>Rosales</taxon>
        <taxon>Rhamnaceae</taxon>
        <taxon>Paliureae</taxon>
        <taxon>Ziziphus</taxon>
    </lineage>
</organism>
<protein>
    <submittedName>
        <fullName evidence="3">Uncharacterized protein LOC107434230</fullName>
    </submittedName>
</protein>
<dbReference type="InParanoid" id="A0A6P4BPV8"/>
<proteinExistence type="predicted"/>
<sequence>MLLRSSSTPVLGSLLSSFSDSTPNSTPNHHEITKSTTTNTKLSFHHATHLSTIVSCNSSPISDYDRFSHKGFRRAQSEGNLDGLDYAPCSNNEDQFYDSHQPKMFTGRQRCSMLQTIPSFSLYNSTGYLENEEDEEESYVEDDEERDRDLEGSEDLLERDLRGGHRVMASKGANFSLEDKVKSMSITEVRVKDETCNVSFEDENDKPINQQMYLATGLGIGFGGGGGCGGGDGGEWYPAGTGGDGEDEQGVEEYYKRMVEDNPGNPLFLRNYAQYLYQSKGDPRGAEEYYSRAILADPQDGEILSQYAKLVWELHHDQDRATCYFERALQASPEDSHVQAAYANFLWDTEDNEEQDLNTMPLHLHEGTMASAIA</sequence>
<dbReference type="InterPro" id="IPR003107">
    <property type="entry name" value="HAT"/>
</dbReference>
<dbReference type="Gene3D" id="1.25.40.10">
    <property type="entry name" value="Tetratricopeptide repeat domain"/>
    <property type="match status" value="1"/>
</dbReference>
<dbReference type="GeneID" id="107434230"/>